<dbReference type="PANTHER" id="PTHR43371:SF1">
    <property type="entry name" value="RIBONUCLEOSIDE-DIPHOSPHATE REDUCTASE"/>
    <property type="match status" value="1"/>
</dbReference>
<keyword evidence="5" id="KW-0846">Cobalamin</keyword>
<evidence type="ECO:0000259" key="15">
    <source>
        <dbReference type="Pfam" id="PF02867"/>
    </source>
</evidence>
<dbReference type="Pfam" id="PF12637">
    <property type="entry name" value="TSCPD"/>
    <property type="match status" value="1"/>
</dbReference>
<proteinExistence type="inferred from homology"/>
<reference evidence="17" key="1">
    <citation type="journal article" date="2015" name="Nature">
        <title>Complex archaea that bridge the gap between prokaryotes and eukaryotes.</title>
        <authorList>
            <person name="Spang A."/>
            <person name="Saw J.H."/>
            <person name="Jorgensen S.L."/>
            <person name="Zaremba-Niedzwiedzka K."/>
            <person name="Martijn J."/>
            <person name="Lind A.E."/>
            <person name="van Eijk R."/>
            <person name="Schleper C."/>
            <person name="Guy L."/>
            <person name="Ettema T.J."/>
        </authorList>
    </citation>
    <scope>NUCLEOTIDE SEQUENCE</scope>
</reference>
<dbReference type="InterPro" id="IPR024434">
    <property type="entry name" value="TSCPD_dom"/>
</dbReference>
<evidence type="ECO:0000256" key="10">
    <source>
        <dbReference type="ARBA" id="ARBA00023285"/>
    </source>
</evidence>
<comment type="catalytic activity">
    <reaction evidence="13">
        <text>a 2'-deoxyribonucleoside 5'-diphosphate + [thioredoxin]-disulfide + H2O = a ribonucleoside 5'-diphosphate + [thioredoxin]-dithiol</text>
        <dbReference type="Rhea" id="RHEA:23252"/>
        <dbReference type="Rhea" id="RHEA-COMP:10698"/>
        <dbReference type="Rhea" id="RHEA-COMP:10700"/>
        <dbReference type="ChEBI" id="CHEBI:15377"/>
        <dbReference type="ChEBI" id="CHEBI:29950"/>
        <dbReference type="ChEBI" id="CHEBI:50058"/>
        <dbReference type="ChEBI" id="CHEBI:57930"/>
        <dbReference type="ChEBI" id="CHEBI:73316"/>
        <dbReference type="EC" id="1.17.4.1"/>
    </reaction>
</comment>
<dbReference type="GO" id="GO:0031419">
    <property type="term" value="F:cobalamin binding"/>
    <property type="evidence" value="ECO:0007669"/>
    <property type="project" value="UniProtKB-KW"/>
</dbReference>
<evidence type="ECO:0000259" key="16">
    <source>
        <dbReference type="Pfam" id="PF12637"/>
    </source>
</evidence>
<evidence type="ECO:0000256" key="8">
    <source>
        <dbReference type="ARBA" id="ARBA00023002"/>
    </source>
</evidence>
<accession>A0A0F9QDM2</accession>
<feature type="domain" description="Ribonucleotide reductase large subunit N-terminal" evidence="14">
    <location>
        <begin position="10"/>
        <end position="80"/>
    </location>
</feature>
<feature type="domain" description="TSCPD" evidence="16">
    <location>
        <begin position="548"/>
        <end position="650"/>
    </location>
</feature>
<dbReference type="CDD" id="cd02888">
    <property type="entry name" value="RNR_II_dimer"/>
    <property type="match status" value="1"/>
</dbReference>
<dbReference type="GO" id="GO:0009263">
    <property type="term" value="P:deoxyribonucleotide biosynthetic process"/>
    <property type="evidence" value="ECO:0007669"/>
    <property type="project" value="InterPro"/>
</dbReference>
<keyword evidence="8" id="KW-0560">Oxidoreductase</keyword>
<sequence length="694" mass="76401">MKAEQIIPEQTEVSKELFERRYRWKDESYDGMLIRVAKHIALAEKPDNRNKFSENIYKLMASGCFMFNSPTLFNAGTGQGLLSACFLFVVDDSLVSIMECHRLAGLVMKYGGGVGYVLSRVRAEGELIKSVQGRACGPVSLLPYYNGVAKLVTQGGRRSGAQMGILSIDHPDIREFIHVKDEHPDELHTFNLSVALTDEFMNRYKAGDPEAKTMIHEIAESAWKTGDPGVFYIDNANKSNLTPWLGRLEGTNPCGEVPLYHGEACNLGSINLSRYIIVGTDACEGTSVVIWDKLKADVKLAVRALDNVIDVNDFPDPTITEAAGKTRKIGLGVMGYADALALTNIPYDSMKAVEWGEQIMGFIQDAADRASYELGQEKGICPAFDCDEAPSALGLAARNATRTCIAPTGSISQLVGCSSGIEPHYELEYNRVMMDKGIPVELKIREPVLDVLLEHHKNLPKTALEVSSEWHILHQAAFQSHVNLAVSKTINMPETATVGEIETSLVRMWELGCKGGTIYRDKSRENQVLSRNSQAIKGQVTGSRLRLPDERRAINHKFRVGDQEGYINAGMYDDGKLGEVFITISKEGSTLQGLSDALGISTSMLLQYHVPIGIIAQKYIGSRFEPYGMTNNPAIPFATSLLDYIFRWLHMKFGDGAEIKIVAGLYCPDCNSELIYQEGCLRCGSGACGYEKCG</sequence>
<dbReference type="InterPro" id="IPR008926">
    <property type="entry name" value="RNR_R1-su_N"/>
</dbReference>
<dbReference type="PANTHER" id="PTHR43371">
    <property type="entry name" value="VITAMIN B12-DEPENDENT RIBONUCLEOTIDE REDUCTASE"/>
    <property type="match status" value="1"/>
</dbReference>
<name>A0A0F9QDM2_9ZZZZ</name>
<evidence type="ECO:0000256" key="9">
    <source>
        <dbReference type="ARBA" id="ARBA00023157"/>
    </source>
</evidence>
<dbReference type="Pfam" id="PF00317">
    <property type="entry name" value="Ribonuc_red_lgN"/>
    <property type="match status" value="1"/>
</dbReference>
<keyword evidence="10" id="KW-0170">Cobalt</keyword>
<comment type="cofactor">
    <cofactor evidence="1">
        <name>adenosylcob(III)alamin</name>
        <dbReference type="ChEBI" id="CHEBI:18408"/>
    </cofactor>
</comment>
<dbReference type="UniPathway" id="UPA00326"/>
<evidence type="ECO:0000313" key="17">
    <source>
        <dbReference type="EMBL" id="KKN42145.1"/>
    </source>
</evidence>
<evidence type="ECO:0000256" key="13">
    <source>
        <dbReference type="ARBA" id="ARBA00047754"/>
    </source>
</evidence>
<comment type="function">
    <text evidence="11">Catalyzes the reduction of ribonucleotides to deoxyribonucleotides. May function to provide a pool of deoxyribonucleotide precursors for DNA repair during oxygen limitation and/or for immediate growth after restoration of oxygen.</text>
</comment>
<keyword evidence="7" id="KW-0547">Nucleotide-binding</keyword>
<dbReference type="SUPFAM" id="SSF51998">
    <property type="entry name" value="PFL-like glycyl radical enzymes"/>
    <property type="match status" value="1"/>
</dbReference>
<dbReference type="PRINTS" id="PR01183">
    <property type="entry name" value="RIBORDTASEM1"/>
</dbReference>
<dbReference type="InterPro" id="IPR013344">
    <property type="entry name" value="RNR_NrdJ/NrdZ"/>
</dbReference>
<dbReference type="InterPro" id="IPR013509">
    <property type="entry name" value="RNR_lsu_N"/>
</dbReference>
<dbReference type="GO" id="GO:0071897">
    <property type="term" value="P:DNA biosynthetic process"/>
    <property type="evidence" value="ECO:0007669"/>
    <property type="project" value="UniProtKB-KW"/>
</dbReference>
<evidence type="ECO:0000259" key="14">
    <source>
        <dbReference type="Pfam" id="PF00317"/>
    </source>
</evidence>
<evidence type="ECO:0000256" key="5">
    <source>
        <dbReference type="ARBA" id="ARBA00022628"/>
    </source>
</evidence>
<evidence type="ECO:0000256" key="6">
    <source>
        <dbReference type="ARBA" id="ARBA00022634"/>
    </source>
</evidence>
<evidence type="ECO:0000256" key="2">
    <source>
        <dbReference type="ARBA" id="ARBA00007405"/>
    </source>
</evidence>
<keyword evidence="9" id="KW-1015">Disulfide bond</keyword>
<evidence type="ECO:0000256" key="4">
    <source>
        <dbReference type="ARBA" id="ARBA00014409"/>
    </source>
</evidence>
<dbReference type="SUPFAM" id="SSF48168">
    <property type="entry name" value="R1 subunit of ribonucleotide reductase, N-terminal domain"/>
    <property type="match status" value="1"/>
</dbReference>
<dbReference type="EC" id="1.17.4.1" evidence="3"/>
<comment type="caution">
    <text evidence="17">The sequence shown here is derived from an EMBL/GenBank/DDBJ whole genome shotgun (WGS) entry which is preliminary data.</text>
</comment>
<evidence type="ECO:0000256" key="1">
    <source>
        <dbReference type="ARBA" id="ARBA00001922"/>
    </source>
</evidence>
<evidence type="ECO:0000256" key="3">
    <source>
        <dbReference type="ARBA" id="ARBA00012274"/>
    </source>
</evidence>
<evidence type="ECO:0000256" key="11">
    <source>
        <dbReference type="ARBA" id="ARBA00025437"/>
    </source>
</evidence>
<dbReference type="NCBIfam" id="TIGR02504">
    <property type="entry name" value="NrdJ_Z"/>
    <property type="match status" value="1"/>
</dbReference>
<gene>
    <name evidence="17" type="ORF">LCGC14_0716140</name>
</gene>
<feature type="domain" description="Ribonucleotide reductase large subunit C-terminal" evidence="15">
    <location>
        <begin position="397"/>
        <end position="519"/>
    </location>
</feature>
<protein>
    <recommendedName>
        <fullName evidence="4">Vitamin B12-dependent ribonucleotide reductase</fullName>
        <ecNumber evidence="3">1.17.4.1</ecNumber>
    </recommendedName>
    <alternativeName>
        <fullName evidence="12">Ribonucleoside-diphosphate reductase NrdJ</fullName>
    </alternativeName>
</protein>
<evidence type="ECO:0000256" key="12">
    <source>
        <dbReference type="ARBA" id="ARBA00033050"/>
    </source>
</evidence>
<dbReference type="Gene3D" id="3.20.70.20">
    <property type="match status" value="1"/>
</dbReference>
<organism evidence="17">
    <name type="scientific">marine sediment metagenome</name>
    <dbReference type="NCBI Taxonomy" id="412755"/>
    <lineage>
        <taxon>unclassified sequences</taxon>
        <taxon>metagenomes</taxon>
        <taxon>ecological metagenomes</taxon>
    </lineage>
</organism>
<keyword evidence="6" id="KW-0237">DNA synthesis</keyword>
<dbReference type="InterPro" id="IPR050862">
    <property type="entry name" value="RdRp_reductase_class-2"/>
</dbReference>
<dbReference type="GO" id="GO:0005524">
    <property type="term" value="F:ATP binding"/>
    <property type="evidence" value="ECO:0007669"/>
    <property type="project" value="InterPro"/>
</dbReference>
<dbReference type="GO" id="GO:0004748">
    <property type="term" value="F:ribonucleoside-diphosphate reductase activity, thioredoxin disulfide as acceptor"/>
    <property type="evidence" value="ECO:0007669"/>
    <property type="project" value="UniProtKB-EC"/>
</dbReference>
<dbReference type="AlphaFoldDB" id="A0A0F9QDM2"/>
<feature type="domain" description="Ribonucleotide reductase large subunit C-terminal" evidence="15">
    <location>
        <begin position="210"/>
        <end position="388"/>
    </location>
</feature>
<dbReference type="Pfam" id="PF02867">
    <property type="entry name" value="Ribonuc_red_lgC"/>
    <property type="match status" value="3"/>
</dbReference>
<dbReference type="EMBL" id="LAZR01001601">
    <property type="protein sequence ID" value="KKN42145.1"/>
    <property type="molecule type" value="Genomic_DNA"/>
</dbReference>
<comment type="similarity">
    <text evidence="2">Belongs to the ribonucleoside diphosphate reductase class-2 family.</text>
</comment>
<feature type="domain" description="Ribonucleotide reductase large subunit C-terminal" evidence="15">
    <location>
        <begin position="83"/>
        <end position="207"/>
    </location>
</feature>
<dbReference type="InterPro" id="IPR000788">
    <property type="entry name" value="RNR_lg_C"/>
</dbReference>
<evidence type="ECO:0000256" key="7">
    <source>
        <dbReference type="ARBA" id="ARBA00022741"/>
    </source>
</evidence>